<proteinExistence type="predicted"/>
<gene>
    <name evidence="2" type="ORF">JIN84_22160</name>
</gene>
<comment type="caution">
    <text evidence="2">The sequence shown here is derived from an EMBL/GenBank/DDBJ whole genome shotgun (WGS) entry which is preliminary data.</text>
</comment>
<dbReference type="RefSeq" id="WP_200353287.1">
    <property type="nucleotide sequence ID" value="NZ_BAABHZ010000002.1"/>
</dbReference>
<dbReference type="EMBL" id="JAENIK010000013">
    <property type="protein sequence ID" value="MBK1818340.1"/>
    <property type="molecule type" value="Genomic_DNA"/>
</dbReference>
<evidence type="ECO:0000313" key="3">
    <source>
        <dbReference type="Proteomes" id="UP000600139"/>
    </source>
</evidence>
<protein>
    <submittedName>
        <fullName evidence="2">Uncharacterized protein</fullName>
    </submittedName>
</protein>
<sequence>MKIAFVLLVLSLVARASPGDPGAAALDFLEKVRQRKVDLAPGGDTALFQGTADEKRREISRRLDRMARDMGTDALEVGAVREDADYAAVLVRKTGAFDPGRLQVFPVALVKRGAGWLAAPVPASFENAGAGYARDLRKRLEALETWMLREQVVDLEKLRALSAERMRQRIEAGLTASALRKMDAREVGERFLAACVTKDLPTALGLLGGLSAEQPDDWAARLKAAERALTNEPDGRNAWHLLTAPGVARVMVRVEQTVRDGDITIACLDPAAEKEKPAAPRILELRLNLKKTADDLWQVNPPQEFLYDSGREPEEAEPETADLFFPKWREAHPPPPQPTPELAHEALCKALAGENLGAVLDTVISAEDATQARANSLRAAQMWWSIHDPAMVKQPLPLDLISDETTAVGFFQNFSVRNPDRWDPLVAYYEKTDSGWCWAPYPKTGTLEQYKERVASASGRLPKEWLRTVFSKTPLLTEIQGDSTVSKEEAEKCVQAWLDTIQRADMTAALGFVARFDGPKSGENVLKNIRYEIANARKTSAKPTIVGIYEGRTWTAVGMKSELSGKPSFPLYPLARTSQGTRLLIETDLFASDKRRRDFLNEAALTVVAKSASAEAADELRELLSRFQEDVTRQGE</sequence>
<evidence type="ECO:0000313" key="2">
    <source>
        <dbReference type="EMBL" id="MBK1818340.1"/>
    </source>
</evidence>
<dbReference type="AlphaFoldDB" id="A0A934RA67"/>
<dbReference type="Proteomes" id="UP000600139">
    <property type="component" value="Unassembled WGS sequence"/>
</dbReference>
<accession>A0A934RA67</accession>
<keyword evidence="1" id="KW-0732">Signal</keyword>
<organism evidence="2 3">
    <name type="scientific">Luteolibacter yonseiensis</name>
    <dbReference type="NCBI Taxonomy" id="1144680"/>
    <lineage>
        <taxon>Bacteria</taxon>
        <taxon>Pseudomonadati</taxon>
        <taxon>Verrucomicrobiota</taxon>
        <taxon>Verrucomicrobiia</taxon>
        <taxon>Verrucomicrobiales</taxon>
        <taxon>Verrucomicrobiaceae</taxon>
        <taxon>Luteolibacter</taxon>
    </lineage>
</organism>
<feature type="signal peptide" evidence="1">
    <location>
        <begin position="1"/>
        <end position="16"/>
    </location>
</feature>
<keyword evidence="3" id="KW-1185">Reference proteome</keyword>
<feature type="chain" id="PRO_5037380798" evidence="1">
    <location>
        <begin position="17"/>
        <end position="636"/>
    </location>
</feature>
<reference evidence="2" key="1">
    <citation type="submission" date="2021-01" db="EMBL/GenBank/DDBJ databases">
        <title>Modified the classification status of verrucomicrobia.</title>
        <authorList>
            <person name="Feng X."/>
        </authorList>
    </citation>
    <scope>NUCLEOTIDE SEQUENCE</scope>
    <source>
        <strain evidence="2">JCM 18052</strain>
    </source>
</reference>
<evidence type="ECO:0000256" key="1">
    <source>
        <dbReference type="SAM" id="SignalP"/>
    </source>
</evidence>
<name>A0A934RA67_9BACT</name>